<keyword evidence="2" id="KW-1185">Reference proteome</keyword>
<sequence length="418" mass="47614">MLPSSVDIIIKARSYLGRQLESNANTDMADIQSPLLAGRCGINPLNGIASKKTSHQTCKLFKEMGKMQPHFASTIPTILCLLTSTAHGNKKQKPDATWAKDAARYMRQTGGKAGAWADESFPWPHGNADVNWQDPPAWEQNIPEPSCSENWKHCASVTWQRRLEFAESPFPPQFKLMTELFKDRLPKPNVTLSLRRQTVAWMPNPRAENVTIKVDGISQNITYPDKWLARADLVHDAVKNDTSIVFSESPSQHVEPYNKEIKRKFICGPHELCAVQTLTFHAALAGICRPRPRMICKKEGIKEDLCKPLEMKRRNQYADRIKFHRFDSCDQWNIFIWDSCYAQGSQGPLPEKCSLPSIPLSYEGKPVFVLRFVRSKMDRTLAGHSKRAISDERDVDWSELVDENDMIEEEISMIDDED</sequence>
<evidence type="ECO:0000313" key="2">
    <source>
        <dbReference type="Proteomes" id="UP000253664"/>
    </source>
</evidence>
<comment type="caution">
    <text evidence="1">The sequence shown here is derived from an EMBL/GenBank/DDBJ whole genome shotgun (WGS) entry which is preliminary data.</text>
</comment>
<dbReference type="AlphaFoldDB" id="A0A367LL09"/>
<dbReference type="Proteomes" id="UP000253664">
    <property type="component" value="Unassembled WGS sequence"/>
</dbReference>
<gene>
    <name evidence="1" type="ORF">L249_6653</name>
</gene>
<reference evidence="1 2" key="1">
    <citation type="journal article" date="2015" name="BMC Genomics">
        <title>Insights from the genome of Ophiocordyceps polyrhachis-furcata to pathogenicity and host specificity in insect fungi.</title>
        <authorList>
            <person name="Wichadakul D."/>
            <person name="Kobmoo N."/>
            <person name="Ingsriswang S."/>
            <person name="Tangphatsornruang S."/>
            <person name="Chantasingh D."/>
            <person name="Luangsa-ard J.J."/>
            <person name="Eurwilaichitr L."/>
        </authorList>
    </citation>
    <scope>NUCLEOTIDE SEQUENCE [LARGE SCALE GENOMIC DNA]</scope>
    <source>
        <strain evidence="1 2">BCC 54312</strain>
    </source>
</reference>
<dbReference type="OrthoDB" id="4919578at2759"/>
<dbReference type="EMBL" id="LKCN02000003">
    <property type="protein sequence ID" value="RCI15080.1"/>
    <property type="molecule type" value="Genomic_DNA"/>
</dbReference>
<accession>A0A367LL09</accession>
<evidence type="ECO:0000313" key="1">
    <source>
        <dbReference type="EMBL" id="RCI15080.1"/>
    </source>
</evidence>
<organism evidence="1 2">
    <name type="scientific">Ophiocordyceps polyrhachis-furcata BCC 54312</name>
    <dbReference type="NCBI Taxonomy" id="1330021"/>
    <lineage>
        <taxon>Eukaryota</taxon>
        <taxon>Fungi</taxon>
        <taxon>Dikarya</taxon>
        <taxon>Ascomycota</taxon>
        <taxon>Pezizomycotina</taxon>
        <taxon>Sordariomycetes</taxon>
        <taxon>Hypocreomycetidae</taxon>
        <taxon>Hypocreales</taxon>
        <taxon>Ophiocordycipitaceae</taxon>
        <taxon>Ophiocordyceps</taxon>
    </lineage>
</organism>
<protein>
    <submittedName>
        <fullName evidence="1">Uncharacterized protein</fullName>
    </submittedName>
</protein>
<name>A0A367LL09_9HYPO</name>
<proteinExistence type="predicted"/>